<feature type="domain" description="Pre-mRNA 3'-end-processing endonuclease polyadenylation factor C-term" evidence="8">
    <location>
        <begin position="490"/>
        <end position="694"/>
    </location>
</feature>
<evidence type="ECO:0000256" key="3">
    <source>
        <dbReference type="ARBA" id="ARBA00022722"/>
    </source>
</evidence>
<dbReference type="EMBL" id="JAFNEN010000235">
    <property type="protein sequence ID" value="KAG8188624.1"/>
    <property type="molecule type" value="Genomic_DNA"/>
</dbReference>
<dbReference type="InterPro" id="IPR021718">
    <property type="entry name" value="CPSF73-100_C"/>
</dbReference>
<evidence type="ECO:0000256" key="5">
    <source>
        <dbReference type="ARBA" id="ARBA00023242"/>
    </source>
</evidence>
<dbReference type="PANTHER" id="PTHR11203">
    <property type="entry name" value="CLEAVAGE AND POLYADENYLATION SPECIFICITY FACTOR FAMILY MEMBER"/>
    <property type="match status" value="1"/>
</dbReference>
<keyword evidence="2" id="KW-0507">mRNA processing</keyword>
<dbReference type="Pfam" id="PF10996">
    <property type="entry name" value="Beta-Casp"/>
    <property type="match status" value="1"/>
</dbReference>
<dbReference type="InterPro" id="IPR050698">
    <property type="entry name" value="MBL"/>
</dbReference>
<dbReference type="FunFam" id="3.40.50.10890:FF:000001">
    <property type="entry name" value="Cleavage and polyadenylation specificity factor subunit 3"/>
    <property type="match status" value="1"/>
</dbReference>
<dbReference type="SMART" id="SM01027">
    <property type="entry name" value="Beta-Casp"/>
    <property type="match status" value="1"/>
</dbReference>
<reference evidence="9 10" key="1">
    <citation type="journal article" date="2022" name="Nat. Ecol. Evol.">
        <title>A masculinizing supergene underlies an exaggerated male reproductive morph in a spider.</title>
        <authorList>
            <person name="Hendrickx F."/>
            <person name="De Corte Z."/>
            <person name="Sonet G."/>
            <person name="Van Belleghem S.M."/>
            <person name="Kostlbacher S."/>
            <person name="Vangestel C."/>
        </authorList>
    </citation>
    <scope>NUCLEOTIDE SEQUENCE [LARGE SCALE GENOMIC DNA]</scope>
    <source>
        <strain evidence="9">W744_W776</strain>
    </source>
</reference>
<comment type="subcellular location">
    <subcellularLocation>
        <location evidence="1">Nucleus</location>
    </subcellularLocation>
</comment>
<dbReference type="GO" id="GO:0003723">
    <property type="term" value="F:RNA binding"/>
    <property type="evidence" value="ECO:0007669"/>
    <property type="project" value="TreeGrafter"/>
</dbReference>
<dbReference type="SUPFAM" id="SSF56281">
    <property type="entry name" value="Metallo-hydrolase/oxidoreductase"/>
    <property type="match status" value="1"/>
</dbReference>
<dbReference type="AlphaFoldDB" id="A0AAV6UWQ1"/>
<dbReference type="Pfam" id="PF11718">
    <property type="entry name" value="CPSF73-100_C"/>
    <property type="match status" value="1"/>
</dbReference>
<proteinExistence type="predicted"/>
<evidence type="ECO:0000256" key="1">
    <source>
        <dbReference type="ARBA" id="ARBA00004123"/>
    </source>
</evidence>
<gene>
    <name evidence="9" type="ORF">JTE90_005977</name>
</gene>
<dbReference type="GO" id="GO:0006398">
    <property type="term" value="P:mRNA 3'-end processing by stem-loop binding and cleavage"/>
    <property type="evidence" value="ECO:0007669"/>
    <property type="project" value="TreeGrafter"/>
</dbReference>
<keyword evidence="4" id="KW-0378">Hydrolase</keyword>
<dbReference type="InterPro" id="IPR022712">
    <property type="entry name" value="Beta_Casp"/>
</dbReference>
<sequence>METPVKKTARINVTKQIMQEQTDLLLIKPLGAGQEVGRSCILLEYKGKKILLDCGIHPGLNGIDSLPFMDYINPSEIDLLLITHFHLDHCGALPWFLLKTGFKGRCFMTHATRAIFPIILGDYVKVTQHSTPLMLYNKSDIEESLNEIEVIDFHVEKELHGIRFRGYHAGHVLGAAMFLIEIDGLRILYTGDFSREEDRHLMAAEIPALQPDVLIMEATHGTQIHEDRGNRESRLTSLVHGIVNRGGKCLIPVFAIGSVQELLLILDEYWSQHPELHEIPIYYASALARNCMKVYETFISSMNDRIKQQIAINNPFVFKHVSNLKGIAHFDHTQPCVVLATPGMLQQGLSRQLFEKWCTDPNNGTIVAGYCVEGTLAKDILSHPETITSITGEILPLKMSVEYISFSAHTDYKQTSEFVRILKPPHIVLVHGEMSEMEKLKAAIDREYEEDPTTDIEVYNPKNGQGVELYFRGEKTAKVLGSLAVEPPTLGHKLEGVLVKEDFNYYIMAPADISKYTDVRVCTLHQKLTVPYSGTLENLQQYLGHVLGDVKLAITDSHPVRKILQVCDLITIFRENKTEVILNWIANPVNDMYADSIVATILESKNSNVIIDDAPTMDVNRAHFTECLVTMLNDMFEPIAITNVISGEKLTVNVEEKIAEVNIQTLEVKCEGDKVLKQMISSSVLRLYNCLYRQNKS</sequence>
<feature type="domain" description="Metallo-beta-lactamase" evidence="6">
    <location>
        <begin position="37"/>
        <end position="247"/>
    </location>
</feature>
<dbReference type="SMART" id="SM01098">
    <property type="entry name" value="CPSF73-100_C"/>
    <property type="match status" value="1"/>
</dbReference>
<name>A0AAV6UWQ1_9ARAC</name>
<evidence type="ECO:0000259" key="7">
    <source>
        <dbReference type="SMART" id="SM01027"/>
    </source>
</evidence>
<accession>A0AAV6UWQ1</accession>
<evidence type="ECO:0000259" key="6">
    <source>
        <dbReference type="SMART" id="SM00849"/>
    </source>
</evidence>
<dbReference type="Gene3D" id="3.40.50.10890">
    <property type="match status" value="1"/>
</dbReference>
<dbReference type="GO" id="GO:0005847">
    <property type="term" value="C:mRNA cleavage and polyadenylation specificity factor complex"/>
    <property type="evidence" value="ECO:0007669"/>
    <property type="project" value="TreeGrafter"/>
</dbReference>
<protein>
    <recommendedName>
        <fullName evidence="11">Cleavage and polyadenylation specificity factor subunit 3</fullName>
    </recommendedName>
</protein>
<dbReference type="InterPro" id="IPR036866">
    <property type="entry name" value="RibonucZ/Hydroxyglut_hydro"/>
</dbReference>
<evidence type="ECO:0000256" key="4">
    <source>
        <dbReference type="ARBA" id="ARBA00022801"/>
    </source>
</evidence>
<evidence type="ECO:0000313" key="9">
    <source>
        <dbReference type="EMBL" id="KAG8188624.1"/>
    </source>
</evidence>
<keyword evidence="10" id="KW-1185">Reference proteome</keyword>
<evidence type="ECO:0000259" key="8">
    <source>
        <dbReference type="SMART" id="SM01098"/>
    </source>
</evidence>
<comment type="caution">
    <text evidence="9">The sequence shown here is derived from an EMBL/GenBank/DDBJ whole genome shotgun (WGS) entry which is preliminary data.</text>
</comment>
<evidence type="ECO:0000256" key="2">
    <source>
        <dbReference type="ARBA" id="ARBA00022664"/>
    </source>
</evidence>
<dbReference type="Pfam" id="PF07521">
    <property type="entry name" value="RMMBL"/>
    <property type="match status" value="1"/>
</dbReference>
<dbReference type="Pfam" id="PF00753">
    <property type="entry name" value="Lactamase_B"/>
    <property type="match status" value="1"/>
</dbReference>
<organism evidence="9 10">
    <name type="scientific">Oedothorax gibbosus</name>
    <dbReference type="NCBI Taxonomy" id="931172"/>
    <lineage>
        <taxon>Eukaryota</taxon>
        <taxon>Metazoa</taxon>
        <taxon>Ecdysozoa</taxon>
        <taxon>Arthropoda</taxon>
        <taxon>Chelicerata</taxon>
        <taxon>Arachnida</taxon>
        <taxon>Araneae</taxon>
        <taxon>Araneomorphae</taxon>
        <taxon>Entelegynae</taxon>
        <taxon>Araneoidea</taxon>
        <taxon>Linyphiidae</taxon>
        <taxon>Erigoninae</taxon>
        <taxon>Oedothorax</taxon>
    </lineage>
</organism>
<dbReference type="GO" id="GO:0004534">
    <property type="term" value="F:5'-3' RNA exonuclease activity"/>
    <property type="evidence" value="ECO:0007669"/>
    <property type="project" value="TreeGrafter"/>
</dbReference>
<dbReference type="Gene3D" id="3.60.15.10">
    <property type="entry name" value="Ribonuclease Z/Hydroxyacylglutathione hydrolase-like"/>
    <property type="match status" value="1"/>
</dbReference>
<dbReference type="GO" id="GO:0004521">
    <property type="term" value="F:RNA endonuclease activity"/>
    <property type="evidence" value="ECO:0007669"/>
    <property type="project" value="TreeGrafter"/>
</dbReference>
<evidence type="ECO:0008006" key="11">
    <source>
        <dbReference type="Google" id="ProtNLM"/>
    </source>
</evidence>
<keyword evidence="3" id="KW-0540">Nuclease</keyword>
<dbReference type="InterPro" id="IPR001279">
    <property type="entry name" value="Metallo-B-lactamas"/>
</dbReference>
<dbReference type="InterPro" id="IPR011108">
    <property type="entry name" value="RMMBL"/>
</dbReference>
<evidence type="ECO:0000313" key="10">
    <source>
        <dbReference type="Proteomes" id="UP000827092"/>
    </source>
</evidence>
<keyword evidence="5" id="KW-0539">Nucleus</keyword>
<feature type="domain" description="Beta-Casp" evidence="7">
    <location>
        <begin position="259"/>
        <end position="380"/>
    </location>
</feature>
<dbReference type="SMART" id="SM00849">
    <property type="entry name" value="Lactamase_B"/>
    <property type="match status" value="1"/>
</dbReference>
<dbReference type="PANTHER" id="PTHR11203:SF11">
    <property type="entry name" value="CLEAVAGE AND POLYADENYLATION SPECIFICITY FACTOR SUBUNIT 3"/>
    <property type="match status" value="1"/>
</dbReference>
<dbReference type="Proteomes" id="UP000827092">
    <property type="component" value="Unassembled WGS sequence"/>
</dbReference>
<dbReference type="CDD" id="cd16292">
    <property type="entry name" value="CPSF3-like_MBL-fold"/>
    <property type="match status" value="1"/>
</dbReference>